<dbReference type="EMBL" id="DF968455">
    <property type="protein sequence ID" value="GAP52561.1"/>
    <property type="molecule type" value="Genomic_DNA"/>
</dbReference>
<gene>
    <name evidence="2" type="ORF">SAZU_7438</name>
</gene>
<reference evidence="2" key="1">
    <citation type="journal article" date="2015" name="Genome Announc.">
        <title>Draft Genome Sequence of Thiostrepton-Producing Streptomyces azureus ATCC 14921.</title>
        <authorList>
            <person name="Sakihara K."/>
            <person name="Maeda J."/>
            <person name="Tashiro K."/>
            <person name="Fujino Y."/>
            <person name="Kuhara S."/>
            <person name="Ohshima T."/>
            <person name="Ogata S."/>
            <person name="Doi K."/>
        </authorList>
    </citation>
    <scope>NUCLEOTIDE SEQUENCE [LARGE SCALE GENOMIC DNA]</scope>
    <source>
        <strain evidence="2">ATCC14921</strain>
    </source>
</reference>
<evidence type="ECO:0000256" key="1">
    <source>
        <dbReference type="SAM" id="MobiDB-lite"/>
    </source>
</evidence>
<dbReference type="AlphaFoldDB" id="A0A0K8PXR9"/>
<proteinExistence type="predicted"/>
<evidence type="ECO:0000313" key="3">
    <source>
        <dbReference type="Proteomes" id="UP000053859"/>
    </source>
</evidence>
<name>A0A0K8PXR9_STRAJ</name>
<organism evidence="2 3">
    <name type="scientific">Streptomyces azureus</name>
    <dbReference type="NCBI Taxonomy" id="146537"/>
    <lineage>
        <taxon>Bacteria</taxon>
        <taxon>Bacillati</taxon>
        <taxon>Actinomycetota</taxon>
        <taxon>Actinomycetes</taxon>
        <taxon>Kitasatosporales</taxon>
        <taxon>Streptomycetaceae</taxon>
        <taxon>Streptomyces</taxon>
    </lineage>
</organism>
<dbReference type="Proteomes" id="UP000053859">
    <property type="component" value="Unassembled WGS sequence"/>
</dbReference>
<dbReference type="GO" id="GO:0016787">
    <property type="term" value="F:hydrolase activity"/>
    <property type="evidence" value="ECO:0007669"/>
    <property type="project" value="UniProtKB-KW"/>
</dbReference>
<feature type="region of interest" description="Disordered" evidence="1">
    <location>
        <begin position="25"/>
        <end position="52"/>
    </location>
</feature>
<keyword evidence="3" id="KW-1185">Reference proteome</keyword>
<evidence type="ECO:0000313" key="2">
    <source>
        <dbReference type="EMBL" id="GAP52561.1"/>
    </source>
</evidence>
<protein>
    <submittedName>
        <fullName evidence="2">Amidohydrolase 3</fullName>
    </submittedName>
</protein>
<sequence length="74" mass="7444">MLHDGDTGLAALEGCTSHAALAAGGVRHGRAHRSRVPGRPDGTGADPVAAPADEVAEAPVRLTVTGGYVVYRGK</sequence>
<feature type="compositionally biased region" description="Basic residues" evidence="1">
    <location>
        <begin position="27"/>
        <end position="36"/>
    </location>
</feature>
<dbReference type="PATRIC" id="fig|146537.3.peg.7832"/>
<accession>A0A0K8PXR9</accession>
<keyword evidence="2" id="KW-0378">Hydrolase</keyword>